<dbReference type="STRING" id="1447875.A0A2B7WXR4"/>
<evidence type="ECO:0000259" key="1">
    <source>
        <dbReference type="Pfam" id="PF22998"/>
    </source>
</evidence>
<sequence length="259" mass="29125">MRELAKVLPKWQTNRTEGCVASVLFSDIGKRFYESFGWHAFPSYHIEFPSSAGVSSAATPLYSADLARFCKEDEALALKEMATPRSSTEKKRFMIVPDHDHILWHHSKEEFAGDILFKAQPQVKGAITGEPGNRIWATWTHRFYETPSDSVNSNTLYILRLVVENQSALGHLSSEYDLQVTGLKAVILAAQGEAGEWGLHTVKLWGPSAQVQELIKQAGIVHQEEHRVEEGICCLLWYGEGSGKEDSVEWIGNEKYAWC</sequence>
<proteinExistence type="predicted"/>
<organism evidence="2 3">
    <name type="scientific">Helicocarpus griseus UAMH5409</name>
    <dbReference type="NCBI Taxonomy" id="1447875"/>
    <lineage>
        <taxon>Eukaryota</taxon>
        <taxon>Fungi</taxon>
        <taxon>Dikarya</taxon>
        <taxon>Ascomycota</taxon>
        <taxon>Pezizomycotina</taxon>
        <taxon>Eurotiomycetes</taxon>
        <taxon>Eurotiomycetidae</taxon>
        <taxon>Onygenales</taxon>
        <taxon>Ajellomycetaceae</taxon>
        <taxon>Helicocarpus</taxon>
    </lineage>
</organism>
<feature type="domain" description="LYC1 C-terminal" evidence="1">
    <location>
        <begin position="45"/>
        <end position="259"/>
    </location>
</feature>
<accession>A0A2B7WXR4</accession>
<dbReference type="Proteomes" id="UP000223968">
    <property type="component" value="Unassembled WGS sequence"/>
</dbReference>
<dbReference type="PANTHER" id="PTHR34815:SF2">
    <property type="entry name" value="N-ACETYLTRANSFERASE DOMAIN-CONTAINING PROTEIN"/>
    <property type="match status" value="1"/>
</dbReference>
<dbReference type="AlphaFoldDB" id="A0A2B7WXR4"/>
<evidence type="ECO:0000313" key="3">
    <source>
        <dbReference type="Proteomes" id="UP000223968"/>
    </source>
</evidence>
<gene>
    <name evidence="2" type="ORF">AJ79_07903</name>
</gene>
<protein>
    <recommendedName>
        <fullName evidence="1">LYC1 C-terminal domain-containing protein</fullName>
    </recommendedName>
</protein>
<dbReference type="InterPro" id="IPR055100">
    <property type="entry name" value="GNAT_LYC1-like"/>
</dbReference>
<dbReference type="EMBL" id="PDNB01000171">
    <property type="protein sequence ID" value="PGH01465.1"/>
    <property type="molecule type" value="Genomic_DNA"/>
</dbReference>
<dbReference type="OrthoDB" id="2020070at2759"/>
<dbReference type="Pfam" id="PF22998">
    <property type="entry name" value="GNAT_LYC1-like"/>
    <property type="match status" value="1"/>
</dbReference>
<dbReference type="PANTHER" id="PTHR34815">
    <property type="entry name" value="LYSINE ACETYLTRANSFERASE"/>
    <property type="match status" value="1"/>
</dbReference>
<name>A0A2B7WXR4_9EURO</name>
<keyword evidence="3" id="KW-1185">Reference proteome</keyword>
<evidence type="ECO:0000313" key="2">
    <source>
        <dbReference type="EMBL" id="PGH01465.1"/>
    </source>
</evidence>
<dbReference type="InterPro" id="IPR053013">
    <property type="entry name" value="LAT"/>
</dbReference>
<comment type="caution">
    <text evidence="2">The sequence shown here is derived from an EMBL/GenBank/DDBJ whole genome shotgun (WGS) entry which is preliminary data.</text>
</comment>
<reference evidence="2 3" key="1">
    <citation type="submission" date="2017-10" db="EMBL/GenBank/DDBJ databases">
        <title>Comparative genomics in systemic dimorphic fungi from Ajellomycetaceae.</title>
        <authorList>
            <person name="Munoz J.F."/>
            <person name="Mcewen J.G."/>
            <person name="Clay O.K."/>
            <person name="Cuomo C.A."/>
        </authorList>
    </citation>
    <scope>NUCLEOTIDE SEQUENCE [LARGE SCALE GENOMIC DNA]</scope>
    <source>
        <strain evidence="2 3">UAMH5409</strain>
    </source>
</reference>